<organism evidence="8 9">
    <name type="scientific">Torulaspora globosa</name>
    <dbReference type="NCBI Taxonomy" id="48254"/>
    <lineage>
        <taxon>Eukaryota</taxon>
        <taxon>Fungi</taxon>
        <taxon>Dikarya</taxon>
        <taxon>Ascomycota</taxon>
        <taxon>Saccharomycotina</taxon>
        <taxon>Saccharomycetes</taxon>
        <taxon>Saccharomycetales</taxon>
        <taxon>Saccharomycetaceae</taxon>
        <taxon>Torulaspora</taxon>
    </lineage>
</organism>
<comment type="similarity">
    <text evidence="2 5">Belongs to the MET18/MMS19 family.</text>
</comment>
<dbReference type="Pfam" id="PF14500">
    <property type="entry name" value="MMS19_N"/>
    <property type="match status" value="1"/>
</dbReference>
<feature type="domain" description="MMS19 C-terminal" evidence="6">
    <location>
        <begin position="565"/>
        <end position="964"/>
    </location>
</feature>
<name>A0A7H9HRH2_9SACH</name>
<reference evidence="8 9" key="1">
    <citation type="submission" date="2020-06" db="EMBL/GenBank/DDBJ databases">
        <title>The yeast mating-type switching endonuclease HO is a domesticated member of an unorthodox homing genetic element family.</title>
        <authorList>
            <person name="Coughlan A.Y."/>
            <person name="Lombardi L."/>
            <person name="Braun-Galleani S."/>
            <person name="Martos A.R."/>
            <person name="Galeote V."/>
            <person name="Bigey F."/>
            <person name="Dequin S."/>
            <person name="Byrne K.P."/>
            <person name="Wolfe K.H."/>
        </authorList>
    </citation>
    <scope>NUCLEOTIDE SEQUENCE [LARGE SCALE GENOMIC DNA]</scope>
    <source>
        <strain evidence="8 9">CBS2947</strain>
    </source>
</reference>
<dbReference type="InterPro" id="IPR029240">
    <property type="entry name" value="MMS19_N"/>
</dbReference>
<evidence type="ECO:0000256" key="4">
    <source>
        <dbReference type="ARBA" id="ARBA00023242"/>
    </source>
</evidence>
<dbReference type="InterPro" id="IPR024687">
    <property type="entry name" value="MMS19_C"/>
</dbReference>
<evidence type="ECO:0000313" key="8">
    <source>
        <dbReference type="EMBL" id="QLQ78942.1"/>
    </source>
</evidence>
<evidence type="ECO:0000259" key="7">
    <source>
        <dbReference type="Pfam" id="PF14500"/>
    </source>
</evidence>
<gene>
    <name evidence="8" type="ORF">HG537_0B02890</name>
</gene>
<dbReference type="GO" id="GO:0005634">
    <property type="term" value="C:nucleus"/>
    <property type="evidence" value="ECO:0007669"/>
    <property type="project" value="UniProtKB-SubCell"/>
</dbReference>
<comment type="function">
    <text evidence="5">Key component of the cytosolic iron-sulfur protein assembly (CIA) complex, a multiprotein complex that mediates the incorporation of iron-sulfur cluster into apoproteins specifically involved in DNA metabolism and genomic integrity. In the CIA complex, MMS19 acts as an adapter between early-acting CIA components and a subset of cellular target iron-sulfur proteins.</text>
</comment>
<dbReference type="GO" id="GO:0051604">
    <property type="term" value="P:protein maturation"/>
    <property type="evidence" value="ECO:0007669"/>
    <property type="project" value="UniProtKB-UniRule"/>
</dbReference>
<evidence type="ECO:0000256" key="3">
    <source>
        <dbReference type="ARBA" id="ARBA00022737"/>
    </source>
</evidence>
<keyword evidence="5" id="KW-0234">DNA repair</keyword>
<dbReference type="OrthoDB" id="342900at2759"/>
<dbReference type="GO" id="GO:0016226">
    <property type="term" value="P:iron-sulfur cluster assembly"/>
    <property type="evidence" value="ECO:0007669"/>
    <property type="project" value="UniProtKB-UniRule"/>
</dbReference>
<dbReference type="InterPro" id="IPR011989">
    <property type="entry name" value="ARM-like"/>
</dbReference>
<dbReference type="Pfam" id="PF12460">
    <property type="entry name" value="MMS19_C"/>
    <property type="match status" value="1"/>
</dbReference>
<evidence type="ECO:0000256" key="2">
    <source>
        <dbReference type="ARBA" id="ARBA00009340"/>
    </source>
</evidence>
<sequence length="1014" mass="114727">MIEDPVASIIPFIANVGINDDKAQEIAIGLSEGVVQRRFKLLDLVVALKEELLSNEASQRQKALHCLSSVLAELPEDQLSKNEVSVVFSFYLSKYEDTQLIKETLNGFSSLAKMRYMSQENTESLVALLTSRYQSGSYLAPVRYYAFETIKNIYLKNEKRLMADNDFADAFVKCYIHVVSGEKDPRNLLISFKLSRQLTSNLKNISKFKEELFDILFCYFPITFKPPKDDPYKISNADLKLALRSAMSANAEFSEDAFGNLIDKLTASSPAVKNDTLLTLKACVDNFGGEALLDNWLPLWNALKFEIIHNNDDSNPILSVGQPEPAGENINNYQEALNVMKSLSYELITFDEKAFEKFFGHIYDELKPNFTHEKDLKQSCSILASIGSANVTAFNRVIENSLPLFLNNTSATAKLKLIIMNLSFFFKAYTEVFNTMDSSDEELRSNKLLTFKDEILMILSKALTGTSKVETTLRTLAVIQFTKMTTMKDFLDKDEVALIVQYLTETILTDDNKNIYCACLEGLKTIGDTHEDTILHVSLMKMLDLLPATGEAISLNNEPIERESVLRVLLDFTTSKHSLVNESLIGISSKLNAIARSEVDSEYCFLLASALFTLMVNNIDSMRESDAILLKEKVEPLLLQLLTGSSKASIDDHTRMMLSDVLFFIDLKLPVAQHQGNLKRYEELFSNKLKIFEKPSHHVFPFVQLLAATNNNCKFEDADLIFEKTIKLVISKHPISEFEKLGYLELLMILSNKWVSEDTIEGLCDWDDLSFSNLEALIWIGKGLIMRNCEMGLLFQDRLADKLSREDIGSFIAKKFEILVTDLVVMGKYKGAPASNNVRFLYKQKYFSEMFPRLLDQHKRTRNLVVKANYLTALSLTAKHIPPKVMEPYMPEFTPILLQALDLPMAEVKVSALKTLKDTVKKHNQLATEHAESLYPALLKLVLPGPFNDVQVRLLSLELLETLAAVVPINYSQPHKNDIIRGLEPVLDDSKRIVRKQCVATRQAFFELGQVPFD</sequence>
<evidence type="ECO:0000256" key="1">
    <source>
        <dbReference type="ARBA" id="ARBA00004123"/>
    </source>
</evidence>
<evidence type="ECO:0000256" key="5">
    <source>
        <dbReference type="RuleBase" id="RU367072"/>
    </source>
</evidence>
<dbReference type="GO" id="GO:0006281">
    <property type="term" value="P:DNA repair"/>
    <property type="evidence" value="ECO:0007669"/>
    <property type="project" value="UniProtKB-UniRule"/>
</dbReference>
<proteinExistence type="inferred from homology"/>
<dbReference type="Proteomes" id="UP000510647">
    <property type="component" value="Chromosome 2"/>
</dbReference>
<accession>A0A7H9HRH2</accession>
<dbReference type="InterPro" id="IPR016024">
    <property type="entry name" value="ARM-type_fold"/>
</dbReference>
<keyword evidence="9" id="KW-1185">Reference proteome</keyword>
<evidence type="ECO:0000259" key="6">
    <source>
        <dbReference type="Pfam" id="PF12460"/>
    </source>
</evidence>
<comment type="subcellular location">
    <subcellularLocation>
        <location evidence="1 5">Nucleus</location>
    </subcellularLocation>
</comment>
<dbReference type="Gene3D" id="1.25.10.10">
    <property type="entry name" value="Leucine-rich Repeat Variant"/>
    <property type="match status" value="1"/>
</dbReference>
<keyword evidence="3" id="KW-0677">Repeat</keyword>
<dbReference type="SUPFAM" id="SSF48371">
    <property type="entry name" value="ARM repeat"/>
    <property type="match status" value="1"/>
</dbReference>
<evidence type="ECO:0000313" key="9">
    <source>
        <dbReference type="Proteomes" id="UP000510647"/>
    </source>
</evidence>
<dbReference type="GO" id="GO:0097361">
    <property type="term" value="C:cytosolic [4Fe-4S] assembly targeting complex"/>
    <property type="evidence" value="ECO:0007669"/>
    <property type="project" value="UniProtKB-UniRule"/>
</dbReference>
<keyword evidence="4 5" id="KW-0539">Nucleus</keyword>
<dbReference type="InterPro" id="IPR039920">
    <property type="entry name" value="MMS19"/>
</dbReference>
<feature type="domain" description="MMS19 N-terminal" evidence="7">
    <location>
        <begin position="45"/>
        <end position="309"/>
    </location>
</feature>
<dbReference type="EMBL" id="CP059268">
    <property type="protein sequence ID" value="QLQ78942.1"/>
    <property type="molecule type" value="Genomic_DNA"/>
</dbReference>
<keyword evidence="5" id="KW-0227">DNA damage</keyword>
<dbReference type="PANTHER" id="PTHR12891:SF0">
    <property type="entry name" value="MMS19 NUCLEOTIDE EXCISION REPAIR PROTEIN HOMOLOG"/>
    <property type="match status" value="1"/>
</dbReference>
<dbReference type="AlphaFoldDB" id="A0A7H9HRH2"/>
<protein>
    <recommendedName>
        <fullName evidence="5">MMS19 nucleotide excision repair protein</fullName>
    </recommendedName>
</protein>
<dbReference type="PANTHER" id="PTHR12891">
    <property type="entry name" value="DNA REPAIR/TRANSCRIPTION PROTEIN MET18/MMS19"/>
    <property type="match status" value="1"/>
</dbReference>